<dbReference type="WBParaSite" id="MBELARI_LOCUS13535">
    <property type="protein sequence ID" value="MBELARI_LOCUS13535"/>
    <property type="gene ID" value="MBELARI_LOCUS13535"/>
</dbReference>
<keyword evidence="2" id="KW-1185">Reference proteome</keyword>
<evidence type="ECO:0000256" key="1">
    <source>
        <dbReference type="SAM" id="SignalP"/>
    </source>
</evidence>
<accession>A0AAF3J3A4</accession>
<evidence type="ECO:0000313" key="3">
    <source>
        <dbReference type="WBParaSite" id="MBELARI_LOCUS13535"/>
    </source>
</evidence>
<feature type="chain" id="PRO_5041989507" evidence="1">
    <location>
        <begin position="16"/>
        <end position="129"/>
    </location>
</feature>
<feature type="signal peptide" evidence="1">
    <location>
        <begin position="1"/>
        <end position="15"/>
    </location>
</feature>
<sequence length="129" mass="14475">MLKLGFFCFFSAVTATIFQVDVVPTCGNGAYLRTPPYIILTDADIDDGPADAAYCRSNCTLKFDDVIDDMDPMREFRLKVDYICGDSPDHLACYYFVATERTNNYGKVRLNLGGSLQDQESSNEFYSSK</sequence>
<dbReference type="Proteomes" id="UP000887575">
    <property type="component" value="Unassembled WGS sequence"/>
</dbReference>
<protein>
    <submittedName>
        <fullName evidence="3">Uncharacterized protein</fullName>
    </submittedName>
</protein>
<proteinExistence type="predicted"/>
<evidence type="ECO:0000313" key="2">
    <source>
        <dbReference type="Proteomes" id="UP000887575"/>
    </source>
</evidence>
<organism evidence="2 3">
    <name type="scientific">Mesorhabditis belari</name>
    <dbReference type="NCBI Taxonomy" id="2138241"/>
    <lineage>
        <taxon>Eukaryota</taxon>
        <taxon>Metazoa</taxon>
        <taxon>Ecdysozoa</taxon>
        <taxon>Nematoda</taxon>
        <taxon>Chromadorea</taxon>
        <taxon>Rhabditida</taxon>
        <taxon>Rhabditina</taxon>
        <taxon>Rhabditomorpha</taxon>
        <taxon>Rhabditoidea</taxon>
        <taxon>Rhabditidae</taxon>
        <taxon>Mesorhabditinae</taxon>
        <taxon>Mesorhabditis</taxon>
    </lineage>
</organism>
<keyword evidence="1" id="KW-0732">Signal</keyword>
<reference evidence="3" key="1">
    <citation type="submission" date="2024-02" db="UniProtKB">
        <authorList>
            <consortium name="WormBaseParasite"/>
        </authorList>
    </citation>
    <scope>IDENTIFICATION</scope>
</reference>
<name>A0AAF3J3A4_9BILA</name>
<dbReference type="AlphaFoldDB" id="A0AAF3J3A4"/>